<dbReference type="InterPro" id="IPR000259">
    <property type="entry name" value="Adhesion_dom_fimbrial"/>
</dbReference>
<dbReference type="AlphaFoldDB" id="A0AAU7KKC5"/>
<dbReference type="EMBL" id="CP098827">
    <property type="protein sequence ID" value="XBO72155.1"/>
    <property type="molecule type" value="Genomic_DNA"/>
</dbReference>
<sequence length="438" mass="46234">MRTIGLKTRSASAPLRFAIRLLGLLLSIAALLSATSVEASCRRINPPWSDQPLTVNFGAEIVLDENVAVGTPIATAVIPGSQLYAIKGGWVATCNNQDDAIKYWWLEQHYSQSSGYFPVPGISVDSADGRVYIMQDSGSRNPYGGGGSGSVGYTTELLVNGNAHAFSWVSASPNKNLPPIGEEIHGIPCRDALLGTGAAEGYPPLIEINCPIGDYAVNWRQLPPFQIKVTLYRMAGSPGTSGVQLQNNNNAGFSLFSLLNSQGTPSGANHELFNLVRLQLAQSTRVRINPCHGINNVSVSLGEVGSHRFTTLGQPATGVADTPVHVTAWCHTDGDIKWAVLGKAAAYDPGGNQGILALDSAEESASGVGIQLIHTGSLAPLPITPEGSAFDAYRWIDTNLHAQGGNILMLDFLARYVKTGTVTPGTANGHATLVLSPK</sequence>
<dbReference type="PANTHER" id="PTHR33420:SF25">
    <property type="entry name" value="PROTEIN FIMF"/>
    <property type="match status" value="1"/>
</dbReference>
<feature type="domain" description="Fimbrial-type adhesion" evidence="1">
    <location>
        <begin position="294"/>
        <end position="435"/>
    </location>
</feature>
<dbReference type="RefSeq" id="WP_348827719.1">
    <property type="nucleotide sequence ID" value="NZ_CP098827.1"/>
</dbReference>
<dbReference type="InterPro" id="IPR008966">
    <property type="entry name" value="Adhesion_dom_sf"/>
</dbReference>
<organism evidence="2">
    <name type="scientific">Halomonas sp. RT37</name>
    <dbReference type="NCBI Taxonomy" id="2950872"/>
    <lineage>
        <taxon>Bacteria</taxon>
        <taxon>Pseudomonadati</taxon>
        <taxon>Pseudomonadota</taxon>
        <taxon>Gammaproteobacteria</taxon>
        <taxon>Oceanospirillales</taxon>
        <taxon>Halomonadaceae</taxon>
        <taxon>Halomonas</taxon>
    </lineage>
</organism>
<dbReference type="GO" id="GO:0009289">
    <property type="term" value="C:pilus"/>
    <property type="evidence" value="ECO:0007669"/>
    <property type="project" value="InterPro"/>
</dbReference>
<gene>
    <name evidence="2" type="ORF">NFG58_05445</name>
</gene>
<dbReference type="InterPro" id="IPR036937">
    <property type="entry name" value="Adhesion_dom_fimbrial_sf"/>
</dbReference>
<protein>
    <submittedName>
        <fullName evidence="2">Fimbrial protein</fullName>
    </submittedName>
</protein>
<accession>A0AAU7KKC5</accession>
<dbReference type="PANTHER" id="PTHR33420">
    <property type="entry name" value="FIMBRIAL SUBUNIT ELFA-RELATED"/>
    <property type="match status" value="1"/>
</dbReference>
<dbReference type="SUPFAM" id="SSF49401">
    <property type="entry name" value="Bacterial adhesins"/>
    <property type="match status" value="1"/>
</dbReference>
<dbReference type="Pfam" id="PF00419">
    <property type="entry name" value="Fimbrial"/>
    <property type="match status" value="1"/>
</dbReference>
<name>A0AAU7KKC5_9GAMM</name>
<dbReference type="Gene3D" id="2.60.40.1090">
    <property type="entry name" value="Fimbrial-type adhesion domain"/>
    <property type="match status" value="1"/>
</dbReference>
<evidence type="ECO:0000313" key="2">
    <source>
        <dbReference type="EMBL" id="XBO72155.1"/>
    </source>
</evidence>
<proteinExistence type="predicted"/>
<dbReference type="InterPro" id="IPR050263">
    <property type="entry name" value="Bact_Fimbrial_Adh_Pro"/>
</dbReference>
<evidence type="ECO:0000259" key="1">
    <source>
        <dbReference type="Pfam" id="PF00419"/>
    </source>
</evidence>
<reference evidence="2" key="1">
    <citation type="submission" date="2022-06" db="EMBL/GenBank/DDBJ databases">
        <title>A novel DMS-producing enzyme.</title>
        <authorList>
            <person name="Zhang Y."/>
        </authorList>
    </citation>
    <scope>NUCLEOTIDE SEQUENCE</scope>
    <source>
        <strain evidence="2">RT37</strain>
    </source>
</reference>
<dbReference type="GO" id="GO:0043709">
    <property type="term" value="P:cell adhesion involved in single-species biofilm formation"/>
    <property type="evidence" value="ECO:0007669"/>
    <property type="project" value="TreeGrafter"/>
</dbReference>